<dbReference type="SUPFAM" id="SSF56235">
    <property type="entry name" value="N-terminal nucleophile aminohydrolases (Ntn hydrolases)"/>
    <property type="match status" value="1"/>
</dbReference>
<dbReference type="PROSITE" id="PS51278">
    <property type="entry name" value="GATASE_TYPE_2"/>
    <property type="match status" value="1"/>
</dbReference>
<feature type="compositionally biased region" description="Basic and acidic residues" evidence="1">
    <location>
        <begin position="238"/>
        <end position="249"/>
    </location>
</feature>
<dbReference type="Pfam" id="PF13537">
    <property type="entry name" value="GATase_7"/>
    <property type="match status" value="1"/>
</dbReference>
<dbReference type="CDD" id="cd00712">
    <property type="entry name" value="AsnB"/>
    <property type="match status" value="1"/>
</dbReference>
<dbReference type="PANTHER" id="PTHR43284">
    <property type="entry name" value="ASPARAGINE SYNTHETASE (GLUTAMINE-HYDROLYZING)"/>
    <property type="match status" value="1"/>
</dbReference>
<sequence length="249" mass="27285">MCGFAGEFVFSQAAKADLDVAEAMAGRLAHRGPDDCGAYLSQDHRCAIAFRRLAVIDLDLSHQPMPSHDGSAVVAFNGEIYNFQPLRQRLEDHGVRLRTAGDTEVLPELYLRRGADMPADLEGMFAFVIHDTREGTLFMARDRLGQKPLWYALGPDRIIFASEAKALLAHPAVAAEVDPSAVTMYLTLGYVPAPRSIWRDVRKLPAGCCMVVGPDGPGEPSRYWQPPETTEPASPGDAVERVRHTLTEA</sequence>
<organism evidence="3">
    <name type="scientific">marine sediment metagenome</name>
    <dbReference type="NCBI Taxonomy" id="412755"/>
    <lineage>
        <taxon>unclassified sequences</taxon>
        <taxon>metagenomes</taxon>
        <taxon>ecological metagenomes</taxon>
    </lineage>
</organism>
<gene>
    <name evidence="3" type="ORF">LCGC14_1640940</name>
</gene>
<dbReference type="InterPro" id="IPR033738">
    <property type="entry name" value="AsnB_N"/>
</dbReference>
<dbReference type="PANTHER" id="PTHR43284:SF1">
    <property type="entry name" value="ASPARAGINE SYNTHETASE"/>
    <property type="match status" value="1"/>
</dbReference>
<dbReference type="GO" id="GO:0005829">
    <property type="term" value="C:cytosol"/>
    <property type="evidence" value="ECO:0007669"/>
    <property type="project" value="TreeGrafter"/>
</dbReference>
<accession>A0A0F9KFG3</accession>
<comment type="caution">
    <text evidence="3">The sequence shown here is derived from an EMBL/GenBank/DDBJ whole genome shotgun (WGS) entry which is preliminary data.</text>
</comment>
<dbReference type="Gene3D" id="3.60.20.10">
    <property type="entry name" value="Glutamine Phosphoribosylpyrophosphate, subunit 1, domain 1"/>
    <property type="match status" value="1"/>
</dbReference>
<name>A0A0F9KFG3_9ZZZZ</name>
<feature type="domain" description="Glutamine amidotransferase type-2" evidence="2">
    <location>
        <begin position="2"/>
        <end position="215"/>
    </location>
</feature>
<dbReference type="InterPro" id="IPR051786">
    <property type="entry name" value="ASN_synthetase/amidase"/>
</dbReference>
<feature type="non-terminal residue" evidence="3">
    <location>
        <position position="249"/>
    </location>
</feature>
<evidence type="ECO:0000259" key="2">
    <source>
        <dbReference type="PROSITE" id="PS51278"/>
    </source>
</evidence>
<protein>
    <recommendedName>
        <fullName evidence="2">Glutamine amidotransferase type-2 domain-containing protein</fullName>
    </recommendedName>
</protein>
<dbReference type="InterPro" id="IPR017932">
    <property type="entry name" value="GATase_2_dom"/>
</dbReference>
<feature type="region of interest" description="Disordered" evidence="1">
    <location>
        <begin position="219"/>
        <end position="249"/>
    </location>
</feature>
<proteinExistence type="predicted"/>
<dbReference type="AlphaFoldDB" id="A0A0F9KFG3"/>
<evidence type="ECO:0000256" key="1">
    <source>
        <dbReference type="SAM" id="MobiDB-lite"/>
    </source>
</evidence>
<evidence type="ECO:0000313" key="3">
    <source>
        <dbReference type="EMBL" id="KKM20893.1"/>
    </source>
</evidence>
<dbReference type="EMBL" id="LAZR01013675">
    <property type="protein sequence ID" value="KKM20893.1"/>
    <property type="molecule type" value="Genomic_DNA"/>
</dbReference>
<dbReference type="InterPro" id="IPR029055">
    <property type="entry name" value="Ntn_hydrolases_N"/>
</dbReference>
<reference evidence="3" key="1">
    <citation type="journal article" date="2015" name="Nature">
        <title>Complex archaea that bridge the gap between prokaryotes and eukaryotes.</title>
        <authorList>
            <person name="Spang A."/>
            <person name="Saw J.H."/>
            <person name="Jorgensen S.L."/>
            <person name="Zaremba-Niedzwiedzka K."/>
            <person name="Martijn J."/>
            <person name="Lind A.E."/>
            <person name="van Eijk R."/>
            <person name="Schleper C."/>
            <person name="Guy L."/>
            <person name="Ettema T.J."/>
        </authorList>
    </citation>
    <scope>NUCLEOTIDE SEQUENCE</scope>
</reference>